<evidence type="ECO:0000256" key="11">
    <source>
        <dbReference type="NCBIfam" id="TIGR00260"/>
    </source>
</evidence>
<evidence type="ECO:0000256" key="12">
    <source>
        <dbReference type="PIRSR" id="PIRSR604450-51"/>
    </source>
</evidence>
<comment type="catalytic activity">
    <reaction evidence="10">
        <text>O-phospho-L-homoserine + H2O = L-threonine + phosphate</text>
        <dbReference type="Rhea" id="RHEA:10840"/>
        <dbReference type="ChEBI" id="CHEBI:15377"/>
        <dbReference type="ChEBI" id="CHEBI:43474"/>
        <dbReference type="ChEBI" id="CHEBI:57590"/>
        <dbReference type="ChEBI" id="CHEBI:57926"/>
        <dbReference type="EC" id="4.2.3.1"/>
    </reaction>
</comment>
<dbReference type="AlphaFoldDB" id="A0A0N1ETM1"/>
<dbReference type="PANTHER" id="PTHR42690:SF1">
    <property type="entry name" value="THREONINE SYNTHASE-LIKE 2"/>
    <property type="match status" value="1"/>
</dbReference>
<feature type="modified residue" description="N6-(pyridoxal phosphate)lysine" evidence="12">
    <location>
        <position position="105"/>
    </location>
</feature>
<dbReference type="UniPathway" id="UPA00050">
    <property type="reaction ID" value="UER00065"/>
</dbReference>
<dbReference type="OrthoDB" id="9763107at2"/>
<dbReference type="InterPro" id="IPR004450">
    <property type="entry name" value="Thr_synthase-like"/>
</dbReference>
<dbReference type="InterPro" id="IPR036052">
    <property type="entry name" value="TrpB-like_PALP_sf"/>
</dbReference>
<keyword evidence="6" id="KW-0028">Amino-acid biosynthesis</keyword>
<dbReference type="InterPro" id="IPR051166">
    <property type="entry name" value="Threonine_Synthase"/>
</dbReference>
<dbReference type="GO" id="GO:0004795">
    <property type="term" value="F:threonine synthase activity"/>
    <property type="evidence" value="ECO:0007669"/>
    <property type="project" value="UniProtKB-UniRule"/>
</dbReference>
<feature type="domain" description="Threonine synthase N-terminal" evidence="14">
    <location>
        <begin position="8"/>
        <end position="78"/>
    </location>
</feature>
<evidence type="ECO:0000313" key="16">
    <source>
        <dbReference type="Proteomes" id="UP000037848"/>
    </source>
</evidence>
<keyword evidence="16" id="KW-1185">Reference proteome</keyword>
<proteinExistence type="inferred from homology"/>
<dbReference type="FunFam" id="3.40.50.1100:FF:000022">
    <property type="entry name" value="Threonine synthase"/>
    <property type="match status" value="1"/>
</dbReference>
<keyword evidence="9" id="KW-0456">Lyase</keyword>
<feature type="domain" description="Tryptophan synthase beta chain-like PALP" evidence="13">
    <location>
        <begin position="87"/>
        <end position="365"/>
    </location>
</feature>
<dbReference type="SUPFAM" id="SSF53686">
    <property type="entry name" value="Tryptophan synthase beta subunit-like PLP-dependent enzymes"/>
    <property type="match status" value="1"/>
</dbReference>
<dbReference type="RefSeq" id="WP_054455240.1">
    <property type="nucleotide sequence ID" value="NZ_LHPH01000020.1"/>
</dbReference>
<evidence type="ECO:0000259" key="14">
    <source>
        <dbReference type="Pfam" id="PF14821"/>
    </source>
</evidence>
<evidence type="ECO:0000256" key="10">
    <source>
        <dbReference type="ARBA" id="ARBA00049144"/>
    </source>
</evidence>
<dbReference type="Gene3D" id="3.40.50.1100">
    <property type="match status" value="2"/>
</dbReference>
<evidence type="ECO:0000313" key="15">
    <source>
        <dbReference type="EMBL" id="KPH60723.1"/>
    </source>
</evidence>
<dbReference type="InterPro" id="IPR001926">
    <property type="entry name" value="TrpB-like_PALP"/>
</dbReference>
<dbReference type="PROSITE" id="PS00165">
    <property type="entry name" value="DEHYDRATASE_SER_THR"/>
    <property type="match status" value="1"/>
</dbReference>
<dbReference type="PANTHER" id="PTHR42690">
    <property type="entry name" value="THREONINE SYNTHASE FAMILY MEMBER"/>
    <property type="match status" value="1"/>
</dbReference>
<accession>A0A0N1ETM1</accession>
<organism evidence="15 16">
    <name type="scientific">Pseudoalteromonas porphyrae</name>
    <dbReference type="NCBI Taxonomy" id="187330"/>
    <lineage>
        <taxon>Bacteria</taxon>
        <taxon>Pseudomonadati</taxon>
        <taxon>Pseudomonadota</taxon>
        <taxon>Gammaproteobacteria</taxon>
        <taxon>Alteromonadales</taxon>
        <taxon>Pseudoalteromonadaceae</taxon>
        <taxon>Pseudoalteromonas</taxon>
    </lineage>
</organism>
<dbReference type="Pfam" id="PF14821">
    <property type="entry name" value="Thr_synth_N"/>
    <property type="match status" value="1"/>
</dbReference>
<dbReference type="EMBL" id="LHPH01000020">
    <property type="protein sequence ID" value="KPH60723.1"/>
    <property type="molecule type" value="Genomic_DNA"/>
</dbReference>
<comment type="cofactor">
    <cofactor evidence="1 12">
        <name>pyridoxal 5'-phosphate</name>
        <dbReference type="ChEBI" id="CHEBI:597326"/>
    </cofactor>
</comment>
<evidence type="ECO:0000256" key="3">
    <source>
        <dbReference type="ARBA" id="ARBA00005517"/>
    </source>
</evidence>
<reference evidence="15 16" key="1">
    <citation type="submission" date="2015-08" db="EMBL/GenBank/DDBJ databases">
        <title>Draft Genome Sequence of Pseudoalteromonas porphyrae UCD-SED14.</title>
        <authorList>
            <person name="Coil D.A."/>
            <person name="Jospin G."/>
            <person name="Lee R.D."/>
            <person name="Eisen J.A."/>
        </authorList>
    </citation>
    <scope>NUCLEOTIDE SEQUENCE [LARGE SCALE GENOMIC DNA]</scope>
    <source>
        <strain evidence="15 16">UCD-SED14</strain>
    </source>
</reference>
<evidence type="ECO:0000256" key="6">
    <source>
        <dbReference type="ARBA" id="ARBA00022605"/>
    </source>
</evidence>
<dbReference type="InterPro" id="IPR000634">
    <property type="entry name" value="Ser/Thr_deHydtase_PyrdxlP-BS"/>
</dbReference>
<evidence type="ECO:0000256" key="8">
    <source>
        <dbReference type="ARBA" id="ARBA00022898"/>
    </source>
</evidence>
<evidence type="ECO:0000259" key="13">
    <source>
        <dbReference type="Pfam" id="PF00291"/>
    </source>
</evidence>
<dbReference type="STRING" id="187330.AMS58_16625"/>
<evidence type="ECO:0000256" key="4">
    <source>
        <dbReference type="ARBA" id="ARBA00013028"/>
    </source>
</evidence>
<keyword evidence="7" id="KW-0791">Threonine biosynthesis</keyword>
<evidence type="ECO:0000256" key="1">
    <source>
        <dbReference type="ARBA" id="ARBA00001933"/>
    </source>
</evidence>
<evidence type="ECO:0000256" key="9">
    <source>
        <dbReference type="ARBA" id="ARBA00023239"/>
    </source>
</evidence>
<evidence type="ECO:0000256" key="5">
    <source>
        <dbReference type="ARBA" id="ARBA00018679"/>
    </source>
</evidence>
<comment type="pathway">
    <text evidence="2">Amino-acid biosynthesis; L-threonine biosynthesis; L-threonine from L-aspartate: step 5/5.</text>
</comment>
<sequence>MQLHNLKDDSQKVSFVDAVKTGLGRNQGVFFPESLAPLADIDALLDMDFVSRSSKILSHLIGDELPADTVAQMVQNAFNFPVKLVEVEENIYCLELFHGPTLAFKDFGGRFMAECLAQFSQGEKTTILTATSGDTGAAVAHAFYNKPNIDVVILYPKGKISLAQQKLFTTLGNNIHCYAVDGSFDDCQAMVKNAFLDDEIKSRLGLNSANSINISRLVAQVCYYFEAIAQLPKEKRANAHISVPSGNFGNVCAAMIGAVIGLPVAKLSATTNQNDTVPRFIHDKNWAPNATIESLSNAMDVSKPNNWPRVQTMLDNNWFSYDDFYSTSVDESNTQTVMKKIQQTGYVAEPHTAIAYQGLKANLAQGTAGVFLATAHPAKFKDSVEEILNIELDMPKPLADALAKPCLAEDIADDYSVLRDILLAKLG</sequence>
<dbReference type="GO" id="GO:0009088">
    <property type="term" value="P:threonine biosynthetic process"/>
    <property type="evidence" value="ECO:0007669"/>
    <property type="project" value="UniProtKB-UniRule"/>
</dbReference>
<dbReference type="Pfam" id="PF00291">
    <property type="entry name" value="PALP"/>
    <property type="match status" value="1"/>
</dbReference>
<name>A0A0N1ETM1_9GAMM</name>
<evidence type="ECO:0000256" key="7">
    <source>
        <dbReference type="ARBA" id="ARBA00022697"/>
    </source>
</evidence>
<dbReference type="Proteomes" id="UP000037848">
    <property type="component" value="Unassembled WGS sequence"/>
</dbReference>
<comment type="caution">
    <text evidence="15">The sequence shown here is derived from an EMBL/GenBank/DDBJ whole genome shotgun (WGS) entry which is preliminary data.</text>
</comment>
<gene>
    <name evidence="15" type="ORF">ADS77_15535</name>
</gene>
<dbReference type="PATRIC" id="fig|187330.3.peg.1542"/>
<dbReference type="NCBIfam" id="TIGR00260">
    <property type="entry name" value="thrC"/>
    <property type="match status" value="1"/>
</dbReference>
<keyword evidence="8 12" id="KW-0663">Pyridoxal phosphate</keyword>
<dbReference type="Gene3D" id="3.90.1380.10">
    <property type="entry name" value="Threonine synthase, N-terminal domain"/>
    <property type="match status" value="1"/>
</dbReference>
<dbReference type="InterPro" id="IPR029144">
    <property type="entry name" value="Thr_synth_N"/>
</dbReference>
<protein>
    <recommendedName>
        <fullName evidence="5 11">Threonine synthase</fullName>
        <ecNumber evidence="4 11">4.2.3.1</ecNumber>
    </recommendedName>
</protein>
<dbReference type="EC" id="4.2.3.1" evidence="4 11"/>
<comment type="similarity">
    <text evidence="3">Belongs to the threonine synthase family.</text>
</comment>
<dbReference type="GO" id="GO:0030170">
    <property type="term" value="F:pyridoxal phosphate binding"/>
    <property type="evidence" value="ECO:0007669"/>
    <property type="project" value="InterPro"/>
</dbReference>
<evidence type="ECO:0000256" key="2">
    <source>
        <dbReference type="ARBA" id="ARBA00004979"/>
    </source>
</evidence>
<dbReference type="InterPro" id="IPR037158">
    <property type="entry name" value="Thr_synth_N_sf"/>
</dbReference>